<organism evidence="1 2">
    <name type="scientific">Euphydryas editha</name>
    <name type="common">Edith's checkerspot</name>
    <dbReference type="NCBI Taxonomy" id="104508"/>
    <lineage>
        <taxon>Eukaryota</taxon>
        <taxon>Metazoa</taxon>
        <taxon>Ecdysozoa</taxon>
        <taxon>Arthropoda</taxon>
        <taxon>Hexapoda</taxon>
        <taxon>Insecta</taxon>
        <taxon>Pterygota</taxon>
        <taxon>Neoptera</taxon>
        <taxon>Endopterygota</taxon>
        <taxon>Lepidoptera</taxon>
        <taxon>Glossata</taxon>
        <taxon>Ditrysia</taxon>
        <taxon>Papilionoidea</taxon>
        <taxon>Nymphalidae</taxon>
        <taxon>Nymphalinae</taxon>
        <taxon>Euphydryas</taxon>
    </lineage>
</organism>
<proteinExistence type="predicted"/>
<gene>
    <name evidence="1" type="ORF">EEDITHA_LOCUS15727</name>
</gene>
<sequence>MMDNYIPRDNSNSVQWMTKRKKKVSKREMIKRRKVSGETRINHVGRYKSGVLTGPDCRCKRLQCFTRLTTEQRKEILEIFYKIFLHHTLKLVMCFTHARYGIMYSESTTCQTMMQQCTVTQKLQEKKHIFPVRGHTYLPNDADFALIGKKKGMCSPEIPVDWDKIIEAARKYPTPFKVVTTTHDFFFNMKDALSPYFLKVPRPALRLRQNKGLIIIITYLSKPESHDYYCQICSDDDNDIVDVDIEVDEDDNSDGCK</sequence>
<evidence type="ECO:0000313" key="2">
    <source>
        <dbReference type="Proteomes" id="UP001153954"/>
    </source>
</evidence>
<evidence type="ECO:0000313" key="1">
    <source>
        <dbReference type="EMBL" id="CAH2100920.1"/>
    </source>
</evidence>
<reference evidence="1" key="1">
    <citation type="submission" date="2022-03" db="EMBL/GenBank/DDBJ databases">
        <authorList>
            <person name="Tunstrom K."/>
        </authorList>
    </citation>
    <scope>NUCLEOTIDE SEQUENCE</scope>
</reference>
<accession>A0AAU9USP4</accession>
<name>A0AAU9USP4_EUPED</name>
<keyword evidence="2" id="KW-1185">Reference proteome</keyword>
<protein>
    <submittedName>
        <fullName evidence="1">Uncharacterized protein</fullName>
    </submittedName>
</protein>
<dbReference type="AlphaFoldDB" id="A0AAU9USP4"/>
<comment type="caution">
    <text evidence="1">The sequence shown here is derived from an EMBL/GenBank/DDBJ whole genome shotgun (WGS) entry which is preliminary data.</text>
</comment>
<dbReference type="EMBL" id="CAKOGL010000023">
    <property type="protein sequence ID" value="CAH2100920.1"/>
    <property type="molecule type" value="Genomic_DNA"/>
</dbReference>
<dbReference type="Proteomes" id="UP001153954">
    <property type="component" value="Unassembled WGS sequence"/>
</dbReference>